<name>A0ABR7IU78_9CLOT</name>
<evidence type="ECO:0000313" key="7">
    <source>
        <dbReference type="EMBL" id="MBC5788609.1"/>
    </source>
</evidence>
<feature type="domain" description="Nucleoside phosphorylase" evidence="6">
    <location>
        <begin position="2"/>
        <end position="225"/>
    </location>
</feature>
<reference evidence="7 8" key="1">
    <citation type="submission" date="2020-08" db="EMBL/GenBank/DDBJ databases">
        <title>Genome public.</title>
        <authorList>
            <person name="Liu C."/>
            <person name="Sun Q."/>
        </authorList>
    </citation>
    <scope>NUCLEOTIDE SEQUENCE [LARGE SCALE GENOMIC DNA]</scope>
    <source>
        <strain evidence="7 8">NSJ-27</strain>
    </source>
</reference>
<evidence type="ECO:0000313" key="8">
    <source>
        <dbReference type="Proteomes" id="UP000649151"/>
    </source>
</evidence>
<evidence type="ECO:0000259" key="6">
    <source>
        <dbReference type="Pfam" id="PF01048"/>
    </source>
</evidence>
<dbReference type="PANTHER" id="PTHR46832:SF1">
    <property type="entry name" value="5'-METHYLTHIOADENOSINE_S-ADENOSYLHOMOCYSTEINE NUCLEOSIDASE"/>
    <property type="match status" value="1"/>
</dbReference>
<proteinExistence type="predicted"/>
<keyword evidence="3" id="KW-0028">Amino-acid biosynthesis</keyword>
<keyword evidence="5" id="KW-0486">Methionine biosynthesis</keyword>
<evidence type="ECO:0000256" key="4">
    <source>
        <dbReference type="ARBA" id="ARBA00022801"/>
    </source>
</evidence>
<keyword evidence="8" id="KW-1185">Reference proteome</keyword>
<protein>
    <recommendedName>
        <fullName evidence="2">adenosylhomocysteine nucleosidase</fullName>
        <ecNumber evidence="2">3.2.2.9</ecNumber>
    </recommendedName>
</protein>
<dbReference type="NCBIfam" id="TIGR01704">
    <property type="entry name" value="MTA_SAH-Nsdase"/>
    <property type="match status" value="1"/>
</dbReference>
<gene>
    <name evidence="7" type="ORF">H8Z77_11395</name>
</gene>
<evidence type="ECO:0000256" key="3">
    <source>
        <dbReference type="ARBA" id="ARBA00022605"/>
    </source>
</evidence>
<keyword evidence="7" id="KW-0326">Glycosidase</keyword>
<dbReference type="Pfam" id="PF01048">
    <property type="entry name" value="PNP_UDP_1"/>
    <property type="match status" value="1"/>
</dbReference>
<dbReference type="CDD" id="cd09008">
    <property type="entry name" value="MTAN"/>
    <property type="match status" value="1"/>
</dbReference>
<sequence>MKIGIIGAMDSEVDGLKHQLEDYTVESISTVDFFSGKLCGVEVIVAKAGVGKVNAAICAQTMILAYRPDAIINIGVSGGYHSLNIGDVVVANAVVEHDMDTSPLGDPKGYISGLNLVQMPANSHLSQQLISAAERVGVYCKSGLIASGDQFINSNSKVEELYREFHAIAYEMEGASIGHVCTQNKLPFAVLRAISDNGDDNSNIDFPTFVQMAAERSISIILGFLTALSKAH</sequence>
<accession>A0ABR7IU78</accession>
<comment type="caution">
    <text evidence="7">The sequence shown here is derived from an EMBL/GenBank/DDBJ whole genome shotgun (WGS) entry which is preliminary data.</text>
</comment>
<organism evidence="7 8">
    <name type="scientific">Clostridium facile</name>
    <dbReference type="NCBI Taxonomy" id="2763035"/>
    <lineage>
        <taxon>Bacteria</taxon>
        <taxon>Bacillati</taxon>
        <taxon>Bacillota</taxon>
        <taxon>Clostridia</taxon>
        <taxon>Eubacteriales</taxon>
        <taxon>Clostridiaceae</taxon>
        <taxon>Clostridium</taxon>
    </lineage>
</organism>
<dbReference type="RefSeq" id="WP_186997066.1">
    <property type="nucleotide sequence ID" value="NZ_JACOQK010000001.1"/>
</dbReference>
<dbReference type="InterPro" id="IPR035994">
    <property type="entry name" value="Nucleoside_phosphorylase_sf"/>
</dbReference>
<evidence type="ECO:0000256" key="5">
    <source>
        <dbReference type="ARBA" id="ARBA00023167"/>
    </source>
</evidence>
<keyword evidence="4 7" id="KW-0378">Hydrolase</keyword>
<dbReference type="Gene3D" id="3.40.50.1580">
    <property type="entry name" value="Nucleoside phosphorylase domain"/>
    <property type="match status" value="1"/>
</dbReference>
<dbReference type="SUPFAM" id="SSF53167">
    <property type="entry name" value="Purine and uridine phosphorylases"/>
    <property type="match status" value="1"/>
</dbReference>
<comment type="pathway">
    <text evidence="1">Amino-acid biosynthesis; L-methionine biosynthesis via salvage pathway; S-methyl-5-thio-alpha-D-ribose 1-phosphate from S-methyl-5'-thioadenosine (hydrolase route): step 1/2.</text>
</comment>
<dbReference type="Proteomes" id="UP000649151">
    <property type="component" value="Unassembled WGS sequence"/>
</dbReference>
<dbReference type="NCBIfam" id="NF004079">
    <property type="entry name" value="PRK05584.1"/>
    <property type="match status" value="1"/>
</dbReference>
<dbReference type="InterPro" id="IPR000845">
    <property type="entry name" value="Nucleoside_phosphorylase_d"/>
</dbReference>
<dbReference type="EC" id="3.2.2.9" evidence="2"/>
<dbReference type="GO" id="GO:0008782">
    <property type="term" value="F:adenosylhomocysteine nucleosidase activity"/>
    <property type="evidence" value="ECO:0007669"/>
    <property type="project" value="UniProtKB-EC"/>
</dbReference>
<dbReference type="InterPro" id="IPR010049">
    <property type="entry name" value="MTA_SAH_Nsdase"/>
</dbReference>
<dbReference type="PANTHER" id="PTHR46832">
    <property type="entry name" value="5'-METHYLTHIOADENOSINE/S-ADENOSYLHOMOCYSTEINE NUCLEOSIDASE"/>
    <property type="match status" value="1"/>
</dbReference>
<evidence type="ECO:0000256" key="2">
    <source>
        <dbReference type="ARBA" id="ARBA00011974"/>
    </source>
</evidence>
<evidence type="ECO:0000256" key="1">
    <source>
        <dbReference type="ARBA" id="ARBA00004945"/>
    </source>
</evidence>
<dbReference type="EMBL" id="JACOQK010000001">
    <property type="protein sequence ID" value="MBC5788609.1"/>
    <property type="molecule type" value="Genomic_DNA"/>
</dbReference>